<dbReference type="Proteomes" id="UP000334990">
    <property type="component" value="Unassembled WGS sequence"/>
</dbReference>
<dbReference type="PANTHER" id="PTHR43046:SF16">
    <property type="entry name" value="ADP-RIBOSE PYROPHOSPHATASE YJHB-RELATED"/>
    <property type="match status" value="1"/>
</dbReference>
<reference evidence="6 7" key="1">
    <citation type="submission" date="2019-10" db="EMBL/GenBank/DDBJ databases">
        <title>Whole genome shotgun sequence of Acrocarpospora corrugata NBRC 13972.</title>
        <authorList>
            <person name="Ichikawa N."/>
            <person name="Kimura A."/>
            <person name="Kitahashi Y."/>
            <person name="Komaki H."/>
            <person name="Oguchi A."/>
        </authorList>
    </citation>
    <scope>NUCLEOTIDE SEQUENCE [LARGE SCALE GENOMIC DNA]</scope>
    <source>
        <strain evidence="6 7">NBRC 13972</strain>
    </source>
</reference>
<sequence length="151" mass="17641">MNALLTKLWRLAKPVQWRFLYFVNAKFMCGITGVVRTEDGRVLLLRHRLWPAERPWGFPTGYAKKGERHEDTITREVREETGLTVEVGRLLKINSGFKLRIEVYYEATLVGDFENLRLDEREVLEARLFTLDELPAGMPDGHRELLQLVSR</sequence>
<dbReference type="EMBL" id="BLAD01000075">
    <property type="protein sequence ID" value="GES03993.1"/>
    <property type="molecule type" value="Genomic_DNA"/>
</dbReference>
<dbReference type="InterPro" id="IPR000086">
    <property type="entry name" value="NUDIX_hydrolase_dom"/>
</dbReference>
<accession>A0A5M3W9Y4</accession>
<dbReference type="AlphaFoldDB" id="A0A5M3W9Y4"/>
<dbReference type="RefSeq" id="WP_246239316.1">
    <property type="nucleotide sequence ID" value="NZ_BAAABN010000030.1"/>
</dbReference>
<dbReference type="PROSITE" id="PS00893">
    <property type="entry name" value="NUDIX_BOX"/>
    <property type="match status" value="1"/>
</dbReference>
<organism evidence="6 7">
    <name type="scientific">Acrocarpospora corrugata</name>
    <dbReference type="NCBI Taxonomy" id="35763"/>
    <lineage>
        <taxon>Bacteria</taxon>
        <taxon>Bacillati</taxon>
        <taxon>Actinomycetota</taxon>
        <taxon>Actinomycetes</taxon>
        <taxon>Streptosporangiales</taxon>
        <taxon>Streptosporangiaceae</taxon>
        <taxon>Acrocarpospora</taxon>
    </lineage>
</organism>
<dbReference type="PROSITE" id="PS51462">
    <property type="entry name" value="NUDIX"/>
    <property type="match status" value="1"/>
</dbReference>
<dbReference type="SUPFAM" id="SSF55811">
    <property type="entry name" value="Nudix"/>
    <property type="match status" value="1"/>
</dbReference>
<comment type="similarity">
    <text evidence="2 4">Belongs to the Nudix hydrolase family.</text>
</comment>
<keyword evidence="7" id="KW-1185">Reference proteome</keyword>
<evidence type="ECO:0000259" key="5">
    <source>
        <dbReference type="PROSITE" id="PS51462"/>
    </source>
</evidence>
<evidence type="ECO:0000256" key="2">
    <source>
        <dbReference type="ARBA" id="ARBA00005582"/>
    </source>
</evidence>
<feature type="domain" description="Nudix hydrolase" evidence="5">
    <location>
        <begin position="26"/>
        <end position="151"/>
    </location>
</feature>
<dbReference type="InterPro" id="IPR015797">
    <property type="entry name" value="NUDIX_hydrolase-like_dom_sf"/>
</dbReference>
<comment type="cofactor">
    <cofactor evidence="1">
        <name>Mg(2+)</name>
        <dbReference type="ChEBI" id="CHEBI:18420"/>
    </cofactor>
</comment>
<protein>
    <submittedName>
        <fullName evidence="6">NUDIX hydrolase</fullName>
    </submittedName>
</protein>
<dbReference type="Pfam" id="PF00293">
    <property type="entry name" value="NUDIX"/>
    <property type="match status" value="1"/>
</dbReference>
<dbReference type="Gene3D" id="3.90.79.10">
    <property type="entry name" value="Nucleoside Triphosphate Pyrophosphohydrolase"/>
    <property type="match status" value="1"/>
</dbReference>
<dbReference type="InterPro" id="IPR020084">
    <property type="entry name" value="NUDIX_hydrolase_CS"/>
</dbReference>
<evidence type="ECO:0000256" key="3">
    <source>
        <dbReference type="ARBA" id="ARBA00022801"/>
    </source>
</evidence>
<evidence type="ECO:0000313" key="6">
    <source>
        <dbReference type="EMBL" id="GES03993.1"/>
    </source>
</evidence>
<name>A0A5M3W9Y4_9ACTN</name>
<evidence type="ECO:0000256" key="1">
    <source>
        <dbReference type="ARBA" id="ARBA00001946"/>
    </source>
</evidence>
<comment type="caution">
    <text evidence="6">The sequence shown here is derived from an EMBL/GenBank/DDBJ whole genome shotgun (WGS) entry which is preliminary data.</text>
</comment>
<proteinExistence type="inferred from homology"/>
<evidence type="ECO:0000313" key="7">
    <source>
        <dbReference type="Proteomes" id="UP000334990"/>
    </source>
</evidence>
<evidence type="ECO:0000256" key="4">
    <source>
        <dbReference type="RuleBase" id="RU003476"/>
    </source>
</evidence>
<dbReference type="PANTHER" id="PTHR43046">
    <property type="entry name" value="GDP-MANNOSE MANNOSYL HYDROLASE"/>
    <property type="match status" value="1"/>
</dbReference>
<dbReference type="GO" id="GO:0016787">
    <property type="term" value="F:hydrolase activity"/>
    <property type="evidence" value="ECO:0007669"/>
    <property type="project" value="UniProtKB-KW"/>
</dbReference>
<dbReference type="InterPro" id="IPR020476">
    <property type="entry name" value="Nudix_hydrolase"/>
</dbReference>
<keyword evidence="3 4" id="KW-0378">Hydrolase</keyword>
<dbReference type="PRINTS" id="PR00502">
    <property type="entry name" value="NUDIXFAMILY"/>
</dbReference>
<gene>
    <name evidence="6" type="ORF">Acor_60590</name>
</gene>